<dbReference type="AlphaFoldDB" id="A0A4Y2U842"/>
<dbReference type="EMBL" id="BGPR01033695">
    <property type="protein sequence ID" value="GBO07742.1"/>
    <property type="molecule type" value="Genomic_DNA"/>
</dbReference>
<name>A0A4Y2U842_ARAVE</name>
<keyword evidence="3" id="KW-1185">Reference proteome</keyword>
<dbReference type="EMBL" id="BGPR01033673">
    <property type="protein sequence ID" value="GBO07717.1"/>
    <property type="molecule type" value="Genomic_DNA"/>
</dbReference>
<comment type="caution">
    <text evidence="1">The sequence shown here is derived from an EMBL/GenBank/DDBJ whole genome shotgun (WGS) entry which is preliminary data.</text>
</comment>
<reference evidence="1 3" key="1">
    <citation type="journal article" date="2019" name="Sci. Rep.">
        <title>Orb-weaving spider Araneus ventricosus genome elucidates the spidroin gene catalogue.</title>
        <authorList>
            <person name="Kono N."/>
            <person name="Nakamura H."/>
            <person name="Ohtoshi R."/>
            <person name="Moran D.A.P."/>
            <person name="Shinohara A."/>
            <person name="Yoshida Y."/>
            <person name="Fujiwara M."/>
            <person name="Mori M."/>
            <person name="Tomita M."/>
            <person name="Arakawa K."/>
        </authorList>
    </citation>
    <scope>NUCLEOTIDE SEQUENCE [LARGE SCALE GENOMIC DNA]</scope>
</reference>
<sequence length="62" mass="6023">TISGITGGMFAGLQSIGAAGLGAAGKAAIVSASSAAVKLYDTVTGGSDEEDCDCCTELQPRK</sequence>
<proteinExistence type="predicted"/>
<accession>A0A4Y2U842</accession>
<evidence type="ECO:0000313" key="1">
    <source>
        <dbReference type="EMBL" id="GBO07717.1"/>
    </source>
</evidence>
<organism evidence="1 3">
    <name type="scientific">Araneus ventricosus</name>
    <name type="common">Orbweaver spider</name>
    <name type="synonym">Epeira ventricosa</name>
    <dbReference type="NCBI Taxonomy" id="182803"/>
    <lineage>
        <taxon>Eukaryota</taxon>
        <taxon>Metazoa</taxon>
        <taxon>Ecdysozoa</taxon>
        <taxon>Arthropoda</taxon>
        <taxon>Chelicerata</taxon>
        <taxon>Arachnida</taxon>
        <taxon>Araneae</taxon>
        <taxon>Araneomorphae</taxon>
        <taxon>Entelegynae</taxon>
        <taxon>Araneoidea</taxon>
        <taxon>Araneidae</taxon>
        <taxon>Araneus</taxon>
    </lineage>
</organism>
<protein>
    <submittedName>
        <fullName evidence="1">Uncharacterized protein</fullName>
    </submittedName>
</protein>
<evidence type="ECO:0000313" key="3">
    <source>
        <dbReference type="Proteomes" id="UP000499080"/>
    </source>
</evidence>
<gene>
    <name evidence="1" type="ORF">AVEN_202530_1</name>
    <name evidence="2" type="ORF">AVEN_8170_1</name>
</gene>
<evidence type="ECO:0000313" key="2">
    <source>
        <dbReference type="EMBL" id="GBO07742.1"/>
    </source>
</evidence>
<dbReference type="Proteomes" id="UP000499080">
    <property type="component" value="Unassembled WGS sequence"/>
</dbReference>
<feature type="non-terminal residue" evidence="1">
    <location>
        <position position="1"/>
    </location>
</feature>